<evidence type="ECO:0000313" key="4">
    <source>
        <dbReference type="Proteomes" id="UP000466307"/>
    </source>
</evidence>
<evidence type="ECO:0000256" key="1">
    <source>
        <dbReference type="SAM" id="MobiDB-lite"/>
    </source>
</evidence>
<keyword evidence="4" id="KW-1185">Reference proteome</keyword>
<feature type="domain" description="DnaJ homologue subfamily C member 28 conserved" evidence="2">
    <location>
        <begin position="2"/>
        <end position="66"/>
    </location>
</feature>
<comment type="caution">
    <text evidence="3">The sequence shown here is derived from an EMBL/GenBank/DDBJ whole genome shotgun (WGS) entry which is preliminary data.</text>
</comment>
<organism evidence="3 4">
    <name type="scientific">Gordonia desulfuricans</name>
    <dbReference type="NCBI Taxonomy" id="89051"/>
    <lineage>
        <taxon>Bacteria</taxon>
        <taxon>Bacillati</taxon>
        <taxon>Actinomycetota</taxon>
        <taxon>Actinomycetes</taxon>
        <taxon>Mycobacteriales</taxon>
        <taxon>Gordoniaceae</taxon>
        <taxon>Gordonia</taxon>
    </lineage>
</organism>
<dbReference type="Pfam" id="PF09350">
    <property type="entry name" value="DJC28_CD"/>
    <property type="match status" value="1"/>
</dbReference>
<feature type="region of interest" description="Disordered" evidence="1">
    <location>
        <begin position="1"/>
        <end position="23"/>
    </location>
</feature>
<reference evidence="3 4" key="1">
    <citation type="submission" date="2020-01" db="EMBL/GenBank/DDBJ databases">
        <title>Investigation of new actinobacteria for the biodesulphurisation of diesel fuel.</title>
        <authorList>
            <person name="Athi Narayanan S.M."/>
        </authorList>
    </citation>
    <scope>NUCLEOTIDE SEQUENCE [LARGE SCALE GENOMIC DNA]</scope>
    <source>
        <strain evidence="3 4">213E</strain>
    </source>
</reference>
<name>A0A7K3LVL5_9ACTN</name>
<dbReference type="EMBL" id="JAADZU010000111">
    <property type="protein sequence ID" value="NDK92292.1"/>
    <property type="molecule type" value="Genomic_DNA"/>
</dbReference>
<gene>
    <name evidence="3" type="ORF">GYA93_22420</name>
</gene>
<accession>A0A7K3LVL5</accession>
<feature type="compositionally biased region" description="Basic and acidic residues" evidence="1">
    <location>
        <begin position="1"/>
        <end position="11"/>
    </location>
</feature>
<sequence>MIREATERGDFDDLPGLGKPLNLAGLDDPDWWAKQKIREEELDSSVLLPPTLQLRKERDAFPESLRGIADEQAVRTILEDFNRRVRQDRLRPSMGPQSHVIARTIDVGEMLARWRDLRG</sequence>
<dbReference type="AlphaFoldDB" id="A0A7K3LVL5"/>
<dbReference type="InterPro" id="IPR018961">
    <property type="entry name" value="DnaJ_homolog_subfam-C_membr-28"/>
</dbReference>
<protein>
    <submittedName>
        <fullName evidence="3">DUF1992 domain-containing protein</fullName>
    </submittedName>
</protein>
<proteinExistence type="predicted"/>
<evidence type="ECO:0000259" key="2">
    <source>
        <dbReference type="Pfam" id="PF09350"/>
    </source>
</evidence>
<dbReference type="RefSeq" id="WP_083534260.1">
    <property type="nucleotide sequence ID" value="NZ_JAADZU010000111.1"/>
</dbReference>
<evidence type="ECO:0000313" key="3">
    <source>
        <dbReference type="EMBL" id="NDK92292.1"/>
    </source>
</evidence>
<dbReference type="Proteomes" id="UP000466307">
    <property type="component" value="Unassembled WGS sequence"/>
</dbReference>